<evidence type="ECO:0000313" key="1">
    <source>
        <dbReference type="EMBL" id="HGQ35419.1"/>
    </source>
</evidence>
<sequence>MNLKRKRVIALVNAWSRIVKENITSREQVKEVLQRCYEELDVEPIRGSSSSPDLYDKDIVSLYIVGKWGLGIDKDLSREIFKNIFNLEIVIEKIVDKIQKSSSYEELCKEDSKLCESLDDKLVARILRYMFTLYYFGFIDRTIFAQFMRKAYLVLKPMEDTIKRFAKFVIAYEVGKKMVENEIKSKIELNMEKNAVALDLGIPNALPSIGYILEVTKHFFEIPQNLTNSLKSEHR</sequence>
<gene>
    <name evidence="2" type="ORF">ENU08_02515</name>
    <name evidence="1" type="ORF">ENU41_01905</name>
</gene>
<reference evidence="2" key="1">
    <citation type="journal article" date="2020" name="mSystems">
        <title>Genome- and Community-Level Interaction Insights into Carbon Utilization and Element Cycling Functions of Hydrothermarchaeota in Hydrothermal Sediment.</title>
        <authorList>
            <person name="Zhou Z."/>
            <person name="Liu Y."/>
            <person name="Xu W."/>
            <person name="Pan J."/>
            <person name="Luo Z.H."/>
            <person name="Li M."/>
        </authorList>
    </citation>
    <scope>NUCLEOTIDE SEQUENCE [LARGE SCALE GENOMIC DNA]</scope>
    <source>
        <strain evidence="2">SpSt-637</strain>
        <strain evidence="1">SpSt-667</strain>
    </source>
</reference>
<organism evidence="2">
    <name type="scientific">Ignisphaera aggregans</name>
    <dbReference type="NCBI Taxonomy" id="334771"/>
    <lineage>
        <taxon>Archaea</taxon>
        <taxon>Thermoproteota</taxon>
        <taxon>Thermoprotei</taxon>
        <taxon>Desulfurococcales</taxon>
        <taxon>Desulfurococcaceae</taxon>
        <taxon>Ignisphaera</taxon>
    </lineage>
</organism>
<protein>
    <submittedName>
        <fullName evidence="2">DUF2192 domain-containing protein</fullName>
    </submittedName>
</protein>
<proteinExistence type="predicted"/>
<dbReference type="InterPro" id="IPR018693">
    <property type="entry name" value="DUF2192"/>
</dbReference>
<dbReference type="AlphaFoldDB" id="A0A7C4JJX8"/>
<dbReference type="EMBL" id="DTCK01000010">
    <property type="protein sequence ID" value="HGQ35419.1"/>
    <property type="molecule type" value="Genomic_DNA"/>
</dbReference>
<name>A0A7C4JJX8_9CREN</name>
<accession>A0A7C4JJX8</accession>
<evidence type="ECO:0000313" key="2">
    <source>
        <dbReference type="EMBL" id="HGQ64101.1"/>
    </source>
</evidence>
<comment type="caution">
    <text evidence="2">The sequence shown here is derived from an EMBL/GenBank/DDBJ whole genome shotgun (WGS) entry which is preliminary data.</text>
</comment>
<dbReference type="Pfam" id="PF09958">
    <property type="entry name" value="DUF2192"/>
    <property type="match status" value="1"/>
</dbReference>
<dbReference type="EMBL" id="DTBD01000019">
    <property type="protein sequence ID" value="HGQ64101.1"/>
    <property type="molecule type" value="Genomic_DNA"/>
</dbReference>